<dbReference type="AlphaFoldDB" id="A0A1G5MGF9"/>
<protein>
    <recommendedName>
        <fullName evidence="5">TonB family C-terminal domain-containing protein</fullName>
    </recommendedName>
</protein>
<accession>A0A1G5MGF9</accession>
<organism evidence="3 4">
    <name type="scientific">Afifella marina DSM 2698</name>
    <dbReference type="NCBI Taxonomy" id="1120955"/>
    <lineage>
        <taxon>Bacteria</taxon>
        <taxon>Pseudomonadati</taxon>
        <taxon>Pseudomonadota</taxon>
        <taxon>Alphaproteobacteria</taxon>
        <taxon>Hyphomicrobiales</taxon>
        <taxon>Afifellaceae</taxon>
        <taxon>Afifella</taxon>
    </lineage>
</organism>
<dbReference type="Gene3D" id="3.30.1150.10">
    <property type="match status" value="1"/>
</dbReference>
<evidence type="ECO:0000313" key="4">
    <source>
        <dbReference type="Proteomes" id="UP000199347"/>
    </source>
</evidence>
<evidence type="ECO:0000313" key="3">
    <source>
        <dbReference type="EMBL" id="SCZ23598.1"/>
    </source>
</evidence>
<keyword evidence="4" id="KW-1185">Reference proteome</keyword>
<dbReference type="STRING" id="1120955.SAMN03080610_00566"/>
<dbReference type="SUPFAM" id="SSF74653">
    <property type="entry name" value="TolA/TonB C-terminal domain"/>
    <property type="match status" value="1"/>
</dbReference>
<evidence type="ECO:0000256" key="1">
    <source>
        <dbReference type="SAM" id="MobiDB-lite"/>
    </source>
</evidence>
<dbReference type="PROSITE" id="PS51257">
    <property type="entry name" value="PROKAR_LIPOPROTEIN"/>
    <property type="match status" value="1"/>
</dbReference>
<keyword evidence="2" id="KW-0732">Signal</keyword>
<dbReference type="Proteomes" id="UP000199347">
    <property type="component" value="Unassembled WGS sequence"/>
</dbReference>
<evidence type="ECO:0000256" key="2">
    <source>
        <dbReference type="SAM" id="SignalP"/>
    </source>
</evidence>
<feature type="compositionally biased region" description="Low complexity" evidence="1">
    <location>
        <begin position="158"/>
        <end position="184"/>
    </location>
</feature>
<sequence length="398" mass="40766">MRRVVFALAAFVASAGCLPAAAQSGAGEQAERAAAGARAERSADAALVEAVRAVGMRIRACWNPPLASSGARAVVSFEVGEEGRLVGEPHVEEADAGAASGAASGGAGVSGADQAFALSAVRAVRNCAPYPEIPPGETVRAPFVFVAEGGGGDDADAGADANTASDANTATDANTGTDATPGADSAGLSAARRMEVGGRSFGYRVPPGFCRVEAAISPYDAVLLERLEPPKGRGATLVALEADCDELEAARAGADVKPRRLISIVAMIDGAGTIVVDDKTPREEFLKTMRARFSDMAPLGENDDAEWEGSRRLGHTDEAVVVVHKNPGGDGRSAINLANAYTLVRGVPFIVNMLAADRSESVAAAADMANAVVHTMVVMSEPERREETGEGDAPAIER</sequence>
<evidence type="ECO:0008006" key="5">
    <source>
        <dbReference type="Google" id="ProtNLM"/>
    </source>
</evidence>
<dbReference type="OrthoDB" id="7161229at2"/>
<dbReference type="RefSeq" id="WP_092809346.1">
    <property type="nucleotide sequence ID" value="NZ_FMVW01000001.1"/>
</dbReference>
<name>A0A1G5MGF9_AFIMA</name>
<feature type="signal peptide" evidence="2">
    <location>
        <begin position="1"/>
        <end position="22"/>
    </location>
</feature>
<feature type="region of interest" description="Disordered" evidence="1">
    <location>
        <begin position="154"/>
        <end position="188"/>
    </location>
</feature>
<reference evidence="3 4" key="1">
    <citation type="submission" date="2016-10" db="EMBL/GenBank/DDBJ databases">
        <authorList>
            <person name="de Groot N.N."/>
        </authorList>
    </citation>
    <scope>NUCLEOTIDE SEQUENCE [LARGE SCALE GENOMIC DNA]</scope>
    <source>
        <strain evidence="3 4">DSM 2698</strain>
    </source>
</reference>
<feature type="chain" id="PRO_5011625852" description="TonB family C-terminal domain-containing protein" evidence="2">
    <location>
        <begin position="23"/>
        <end position="398"/>
    </location>
</feature>
<proteinExistence type="predicted"/>
<dbReference type="EMBL" id="FMVW01000001">
    <property type="protein sequence ID" value="SCZ23598.1"/>
    <property type="molecule type" value="Genomic_DNA"/>
</dbReference>
<gene>
    <name evidence="3" type="ORF">SAMN03080610_00566</name>
</gene>